<keyword evidence="2" id="KW-1185">Reference proteome</keyword>
<gene>
    <name evidence="1" type="ORF">FMOSSE_LOCUS16165</name>
</gene>
<sequence length="127" mass="14816">DLLKNFRNCVDSICRLFWLGIGNVKLVSKYYVLAYVVHKHEGELFRVNLRAPRTFVAESMLKVNYSFNYSSFPNVTDIINLLFTVKSVFESNKEILYEYNVSCMETDKNITPVYKWLASNENTVIPN</sequence>
<dbReference type="AlphaFoldDB" id="A0A9N9NK58"/>
<evidence type="ECO:0000313" key="2">
    <source>
        <dbReference type="Proteomes" id="UP000789375"/>
    </source>
</evidence>
<accession>A0A9N9NK58</accession>
<reference evidence="1" key="1">
    <citation type="submission" date="2021-06" db="EMBL/GenBank/DDBJ databases">
        <authorList>
            <person name="Kallberg Y."/>
            <person name="Tangrot J."/>
            <person name="Rosling A."/>
        </authorList>
    </citation>
    <scope>NUCLEOTIDE SEQUENCE</scope>
    <source>
        <strain evidence="1">87-6 pot B 2015</strain>
    </source>
</reference>
<name>A0A9N9NK58_FUNMO</name>
<proteinExistence type="predicted"/>
<protein>
    <submittedName>
        <fullName evidence="1">11565_t:CDS:1</fullName>
    </submittedName>
</protein>
<organism evidence="1 2">
    <name type="scientific">Funneliformis mosseae</name>
    <name type="common">Endomycorrhizal fungus</name>
    <name type="synonym">Glomus mosseae</name>
    <dbReference type="NCBI Taxonomy" id="27381"/>
    <lineage>
        <taxon>Eukaryota</taxon>
        <taxon>Fungi</taxon>
        <taxon>Fungi incertae sedis</taxon>
        <taxon>Mucoromycota</taxon>
        <taxon>Glomeromycotina</taxon>
        <taxon>Glomeromycetes</taxon>
        <taxon>Glomerales</taxon>
        <taxon>Glomeraceae</taxon>
        <taxon>Funneliformis</taxon>
    </lineage>
</organism>
<comment type="caution">
    <text evidence="1">The sequence shown here is derived from an EMBL/GenBank/DDBJ whole genome shotgun (WGS) entry which is preliminary data.</text>
</comment>
<dbReference type="Proteomes" id="UP000789375">
    <property type="component" value="Unassembled WGS sequence"/>
</dbReference>
<evidence type="ECO:0000313" key="1">
    <source>
        <dbReference type="EMBL" id="CAG8741193.1"/>
    </source>
</evidence>
<dbReference type="EMBL" id="CAJVPP010020748">
    <property type="protein sequence ID" value="CAG8741193.1"/>
    <property type="molecule type" value="Genomic_DNA"/>
</dbReference>
<feature type="non-terminal residue" evidence="1">
    <location>
        <position position="1"/>
    </location>
</feature>